<dbReference type="InterPro" id="IPR012677">
    <property type="entry name" value="Nucleotide-bd_a/b_plait_sf"/>
</dbReference>
<dbReference type="RefSeq" id="WP_074929310.1">
    <property type="nucleotide sequence ID" value="NZ_FPBL01000013.1"/>
</dbReference>
<keyword evidence="2 6" id="KW-0699">rRNA-binding</keyword>
<evidence type="ECO:0000256" key="3">
    <source>
        <dbReference type="ARBA" id="ARBA00022884"/>
    </source>
</evidence>
<dbReference type="SUPFAM" id="SSF54189">
    <property type="entry name" value="Ribosomal proteins S24e, L23 and L15e"/>
    <property type="match status" value="1"/>
</dbReference>
<comment type="function">
    <text evidence="6">One of the early assembly proteins it binds 23S rRNA. One of the proteins that surrounds the polypeptide exit tunnel on the outside of the ribosome. Forms the main docking site for trigger factor binding to the ribosome.</text>
</comment>
<evidence type="ECO:0000313" key="7">
    <source>
        <dbReference type="EMBL" id="SFU78729.1"/>
    </source>
</evidence>
<dbReference type="GO" id="GO:0019843">
    <property type="term" value="F:rRNA binding"/>
    <property type="evidence" value="ECO:0007669"/>
    <property type="project" value="UniProtKB-UniRule"/>
</dbReference>
<organism evidence="7 8">
    <name type="scientific">Nitrosomonas eutropha</name>
    <dbReference type="NCBI Taxonomy" id="916"/>
    <lineage>
        <taxon>Bacteria</taxon>
        <taxon>Pseudomonadati</taxon>
        <taxon>Pseudomonadota</taxon>
        <taxon>Betaproteobacteria</taxon>
        <taxon>Nitrosomonadales</taxon>
        <taxon>Nitrosomonadaceae</taxon>
        <taxon>Nitrosomonas</taxon>
    </lineage>
</organism>
<dbReference type="Proteomes" id="UP000183926">
    <property type="component" value="Unassembled WGS sequence"/>
</dbReference>
<dbReference type="NCBIfam" id="NF004363">
    <property type="entry name" value="PRK05738.2-4"/>
    <property type="match status" value="1"/>
</dbReference>
<dbReference type="AlphaFoldDB" id="A0A1I7J0L4"/>
<proteinExistence type="inferred from homology"/>
<comment type="similarity">
    <text evidence="1 6">Belongs to the universal ribosomal protein uL23 family.</text>
</comment>
<dbReference type="GO" id="GO:1990904">
    <property type="term" value="C:ribonucleoprotein complex"/>
    <property type="evidence" value="ECO:0007669"/>
    <property type="project" value="UniProtKB-KW"/>
</dbReference>
<keyword evidence="5 6" id="KW-0687">Ribonucleoprotein</keyword>
<accession>A0A1I7J0L4</accession>
<gene>
    <name evidence="6" type="primary">rplW</name>
    <name evidence="7" type="ORF">SAMN05216339_1135</name>
</gene>
<dbReference type="InterPro" id="IPR012678">
    <property type="entry name" value="Ribosomal_uL23/eL15/eS24_sf"/>
</dbReference>
<keyword evidence="3 6" id="KW-0694">RNA-binding</keyword>
<dbReference type="Gene3D" id="3.30.70.330">
    <property type="match status" value="1"/>
</dbReference>
<evidence type="ECO:0000256" key="2">
    <source>
        <dbReference type="ARBA" id="ARBA00022730"/>
    </source>
</evidence>
<dbReference type="InterPro" id="IPR013025">
    <property type="entry name" value="Ribosomal_uL23-like"/>
</dbReference>
<evidence type="ECO:0000256" key="4">
    <source>
        <dbReference type="ARBA" id="ARBA00022980"/>
    </source>
</evidence>
<dbReference type="EMBL" id="FPBL01000013">
    <property type="protein sequence ID" value="SFU78729.1"/>
    <property type="molecule type" value="Genomic_DNA"/>
</dbReference>
<evidence type="ECO:0000256" key="6">
    <source>
        <dbReference type="HAMAP-Rule" id="MF_01369"/>
    </source>
</evidence>
<sequence>MKTINVGSERALEIIKAPQISEKATFLAEKVRQIIFYVSHDANKTEIKSAIEQIWKSQNIEVKSVQIINVKGKKKRFGRYIGQKSDWKKAFVSLKDDREIDFTDVRLFEDK</sequence>
<evidence type="ECO:0000256" key="5">
    <source>
        <dbReference type="ARBA" id="ARBA00023274"/>
    </source>
</evidence>
<evidence type="ECO:0000313" key="8">
    <source>
        <dbReference type="Proteomes" id="UP000183926"/>
    </source>
</evidence>
<dbReference type="GO" id="GO:0006412">
    <property type="term" value="P:translation"/>
    <property type="evidence" value="ECO:0007669"/>
    <property type="project" value="UniProtKB-UniRule"/>
</dbReference>
<protein>
    <recommendedName>
        <fullName evidence="6">Large ribosomal subunit protein uL23</fullName>
    </recommendedName>
</protein>
<dbReference type="GO" id="GO:0003735">
    <property type="term" value="F:structural constituent of ribosome"/>
    <property type="evidence" value="ECO:0007669"/>
    <property type="project" value="InterPro"/>
</dbReference>
<dbReference type="HAMAP" id="MF_01369_B">
    <property type="entry name" value="Ribosomal_uL23_B"/>
    <property type="match status" value="1"/>
</dbReference>
<reference evidence="7 8" key="1">
    <citation type="submission" date="2016-10" db="EMBL/GenBank/DDBJ databases">
        <authorList>
            <person name="de Groot N.N."/>
        </authorList>
    </citation>
    <scope>NUCLEOTIDE SEQUENCE [LARGE SCALE GENOMIC DNA]</scope>
    <source>
        <strain evidence="7 8">Nm24</strain>
    </source>
</reference>
<evidence type="ECO:0000256" key="1">
    <source>
        <dbReference type="ARBA" id="ARBA00006700"/>
    </source>
</evidence>
<comment type="subunit">
    <text evidence="6">Part of the 50S ribosomal subunit. Contacts protein L29, and trigger factor when it is bound to the ribosome.</text>
</comment>
<keyword evidence="4 6" id="KW-0689">Ribosomal protein</keyword>
<dbReference type="OrthoDB" id="9793353at2"/>
<name>A0A1I7J0L4_9PROT</name>
<dbReference type="NCBIfam" id="NF004359">
    <property type="entry name" value="PRK05738.1-3"/>
    <property type="match status" value="1"/>
</dbReference>
<dbReference type="GO" id="GO:0005840">
    <property type="term" value="C:ribosome"/>
    <property type="evidence" value="ECO:0007669"/>
    <property type="project" value="UniProtKB-KW"/>
</dbReference>
<dbReference type="FunFam" id="3.30.70.330:FF:000001">
    <property type="entry name" value="50S ribosomal protein L23"/>
    <property type="match status" value="1"/>
</dbReference>
<dbReference type="Pfam" id="PF00276">
    <property type="entry name" value="Ribosomal_L23"/>
    <property type="match status" value="1"/>
</dbReference>